<dbReference type="EMBL" id="JAGRQH010000002">
    <property type="protein sequence ID" value="MBR0559060.1"/>
    <property type="molecule type" value="Genomic_DNA"/>
</dbReference>
<keyword evidence="1" id="KW-0812">Transmembrane</keyword>
<feature type="transmembrane region" description="Helical" evidence="1">
    <location>
        <begin position="6"/>
        <end position="26"/>
    </location>
</feature>
<evidence type="ECO:0000313" key="2">
    <source>
        <dbReference type="EMBL" id="MBR0559060.1"/>
    </source>
</evidence>
<name>A0ABS5E592_9PROT</name>
<reference evidence="2 3" key="1">
    <citation type="submission" date="2021-04" db="EMBL/GenBank/DDBJ databases">
        <title>The complete genome sequence of Neokomagataea sp. TBRC 2177.</title>
        <authorList>
            <person name="Charoenyingcharoen P."/>
            <person name="Yukphan P."/>
        </authorList>
    </citation>
    <scope>NUCLEOTIDE SEQUENCE [LARGE SCALE GENOMIC DNA]</scope>
    <source>
        <strain evidence="2 3">TBRC 2177</strain>
    </source>
</reference>
<accession>A0ABS5E592</accession>
<keyword evidence="3" id="KW-1185">Reference proteome</keyword>
<feature type="transmembrane region" description="Helical" evidence="1">
    <location>
        <begin position="107"/>
        <end position="123"/>
    </location>
</feature>
<dbReference type="RefSeq" id="WP_211680630.1">
    <property type="nucleotide sequence ID" value="NZ_JAGRQH010000002.1"/>
</dbReference>
<feature type="transmembrane region" description="Helical" evidence="1">
    <location>
        <begin position="33"/>
        <end position="54"/>
    </location>
</feature>
<keyword evidence="1" id="KW-1133">Transmembrane helix</keyword>
<feature type="transmembrane region" description="Helical" evidence="1">
    <location>
        <begin position="351"/>
        <end position="369"/>
    </location>
</feature>
<sequence length="376" mass="39620">MIHPGQASVLFAVTLWPWLAALLLYLTPSDRRFPAAMTFALAGGVLTPFAVWLLPGSDPFSAACSCLVALVPALLLHSGDEKNVQSGMVLSFAVTGCALQALNVRDVFAVTALCGVGFVLSAWRAARRAQRASFVWDMTRSRLAGVVVAALGAAWLTLGRQAGADVLSGNGGMLGSVFLAAGLGMMAGLGPAPVPEEHDDMAENLLEIALRFAAIALIWRLNTVPVVRDIVLAAGFVTLLMMGIRRTQSIVGLLSGVIGLAAVAAAFGAGNAVVLLCLAALGLAVGQRWVRVERLLQFGAGVPPSPVFVALLAMGLALPVMWFVAVMVLWLPALWRVGKERYAVGAWMDRFELGVILIGVAGLCVLQWHPEPVWKP</sequence>
<feature type="transmembrane region" description="Helical" evidence="1">
    <location>
        <begin position="305"/>
        <end position="331"/>
    </location>
</feature>
<comment type="caution">
    <text evidence="2">The sequence shown here is derived from an EMBL/GenBank/DDBJ whole genome shotgun (WGS) entry which is preliminary data.</text>
</comment>
<dbReference type="Proteomes" id="UP000677812">
    <property type="component" value="Unassembled WGS sequence"/>
</dbReference>
<gene>
    <name evidence="2" type="ORF">KB213_03165</name>
</gene>
<evidence type="ECO:0000256" key="1">
    <source>
        <dbReference type="SAM" id="Phobius"/>
    </source>
</evidence>
<keyword evidence="1" id="KW-0472">Membrane</keyword>
<feature type="transmembrane region" description="Helical" evidence="1">
    <location>
        <begin position="256"/>
        <end position="285"/>
    </location>
</feature>
<organism evidence="2 3">
    <name type="scientific">Neokomagataea anthophila</name>
    <dbReference type="NCBI Taxonomy" id="2826925"/>
    <lineage>
        <taxon>Bacteria</taxon>
        <taxon>Pseudomonadati</taxon>
        <taxon>Pseudomonadota</taxon>
        <taxon>Alphaproteobacteria</taxon>
        <taxon>Acetobacterales</taxon>
        <taxon>Acetobacteraceae</taxon>
        <taxon>Neokomagataea</taxon>
    </lineage>
</organism>
<feature type="transmembrane region" description="Helical" evidence="1">
    <location>
        <begin position="173"/>
        <end position="192"/>
    </location>
</feature>
<protein>
    <submittedName>
        <fullName evidence="2">Uncharacterized protein</fullName>
    </submittedName>
</protein>
<proteinExistence type="predicted"/>
<feature type="transmembrane region" description="Helical" evidence="1">
    <location>
        <begin position="143"/>
        <end position="161"/>
    </location>
</feature>
<evidence type="ECO:0000313" key="3">
    <source>
        <dbReference type="Proteomes" id="UP000677812"/>
    </source>
</evidence>